<evidence type="ECO:0000313" key="8">
    <source>
        <dbReference type="Proteomes" id="UP000636479"/>
    </source>
</evidence>
<dbReference type="GO" id="GO:0016206">
    <property type="term" value="F:catechol O-methyltransferase activity"/>
    <property type="evidence" value="ECO:0007669"/>
    <property type="project" value="UniProtKB-EC"/>
</dbReference>
<name>A0A8H6TD75_9AGAR</name>
<keyword evidence="2 7" id="KW-0489">Methyltransferase</keyword>
<accession>A0A8H6TD75</accession>
<evidence type="ECO:0000256" key="3">
    <source>
        <dbReference type="ARBA" id="ARBA00022679"/>
    </source>
</evidence>
<dbReference type="PANTHER" id="PTHR43836:SF2">
    <property type="entry name" value="CATECHOL O-METHYLTRANSFERASE 1-RELATED"/>
    <property type="match status" value="1"/>
</dbReference>
<dbReference type="InterPro" id="IPR002935">
    <property type="entry name" value="SAM_O-MeTrfase"/>
</dbReference>
<comment type="caution">
    <text evidence="7">The sequence shown here is derived from an EMBL/GenBank/DDBJ whole genome shotgun (WGS) entry which is preliminary data.</text>
</comment>
<evidence type="ECO:0000256" key="4">
    <source>
        <dbReference type="ARBA" id="ARBA00022691"/>
    </source>
</evidence>
<dbReference type="Pfam" id="PF01596">
    <property type="entry name" value="Methyltransf_3"/>
    <property type="match status" value="1"/>
</dbReference>
<dbReference type="GO" id="GO:0006584">
    <property type="term" value="P:catecholamine metabolic process"/>
    <property type="evidence" value="ECO:0007669"/>
    <property type="project" value="UniProtKB-KW"/>
</dbReference>
<evidence type="ECO:0000256" key="5">
    <source>
        <dbReference type="ARBA" id="ARBA00022939"/>
    </source>
</evidence>
<evidence type="ECO:0000256" key="6">
    <source>
        <dbReference type="ARBA" id="ARBA00023453"/>
    </source>
</evidence>
<dbReference type="PROSITE" id="PS51682">
    <property type="entry name" value="SAM_OMT_I"/>
    <property type="match status" value="1"/>
</dbReference>
<dbReference type="PANTHER" id="PTHR43836">
    <property type="entry name" value="CATECHOL O-METHYLTRANSFERASE 1-RELATED"/>
    <property type="match status" value="1"/>
</dbReference>
<dbReference type="GeneID" id="59341067"/>
<dbReference type="RefSeq" id="XP_037226461.1">
    <property type="nucleotide sequence ID" value="XM_037358551.1"/>
</dbReference>
<dbReference type="AlphaFoldDB" id="A0A8H6TD75"/>
<sequence length="248" mass="27660">MDLKFSQEVLEKYPSLKTTDFATPFFKDGRDTRLLEWIYARPDLDTLRGDPARVCAAIEEYSGQHELLLNVGSTKADLINNLIAAQKPQVIVEMGCYVGYSAISFASAMRSQHPASTKLQFWSLEFNLSFASVATKLVELAGLSDVVTIVIGAAGDSVKQLAQENKLDHIDMLFIDHMAENYHTDFQICESLNLFKSGSQIVADNILVPGAPKYAEYVRNHPKFESKTVKCLHVPGDLEDEIEITRVI</sequence>
<proteinExistence type="inferred from homology"/>
<reference evidence="7" key="1">
    <citation type="submission" date="2020-05" db="EMBL/GenBank/DDBJ databases">
        <title>Mycena genomes resolve the evolution of fungal bioluminescence.</title>
        <authorList>
            <person name="Tsai I.J."/>
        </authorList>
    </citation>
    <scope>NUCLEOTIDE SEQUENCE</scope>
    <source>
        <strain evidence="7">171206Taipei</strain>
    </source>
</reference>
<evidence type="ECO:0000256" key="2">
    <source>
        <dbReference type="ARBA" id="ARBA00022603"/>
    </source>
</evidence>
<dbReference type="EC" id="2.1.1.6" evidence="1"/>
<keyword evidence="4" id="KW-0949">S-adenosyl-L-methionine</keyword>
<evidence type="ECO:0000313" key="7">
    <source>
        <dbReference type="EMBL" id="KAF7316438.1"/>
    </source>
</evidence>
<dbReference type="GO" id="GO:0032259">
    <property type="term" value="P:methylation"/>
    <property type="evidence" value="ECO:0007669"/>
    <property type="project" value="UniProtKB-KW"/>
</dbReference>
<keyword evidence="5" id="KW-0128">Catecholamine metabolism</keyword>
<protein>
    <recommendedName>
        <fullName evidence="1">catechol O-methyltransferase</fullName>
        <ecNumber evidence="1">2.1.1.6</ecNumber>
    </recommendedName>
</protein>
<dbReference type="InterPro" id="IPR029063">
    <property type="entry name" value="SAM-dependent_MTases_sf"/>
</dbReference>
<gene>
    <name evidence="7" type="ORF">MIND_00162800</name>
</gene>
<dbReference type="Gene3D" id="3.40.50.150">
    <property type="entry name" value="Vaccinia Virus protein VP39"/>
    <property type="match status" value="1"/>
</dbReference>
<dbReference type="EMBL" id="JACAZF010000001">
    <property type="protein sequence ID" value="KAF7316438.1"/>
    <property type="molecule type" value="Genomic_DNA"/>
</dbReference>
<dbReference type="Proteomes" id="UP000636479">
    <property type="component" value="Unassembled WGS sequence"/>
</dbReference>
<keyword evidence="8" id="KW-1185">Reference proteome</keyword>
<evidence type="ECO:0000256" key="1">
    <source>
        <dbReference type="ARBA" id="ARBA00012880"/>
    </source>
</evidence>
<organism evidence="7 8">
    <name type="scientific">Mycena indigotica</name>
    <dbReference type="NCBI Taxonomy" id="2126181"/>
    <lineage>
        <taxon>Eukaryota</taxon>
        <taxon>Fungi</taxon>
        <taxon>Dikarya</taxon>
        <taxon>Basidiomycota</taxon>
        <taxon>Agaricomycotina</taxon>
        <taxon>Agaricomycetes</taxon>
        <taxon>Agaricomycetidae</taxon>
        <taxon>Agaricales</taxon>
        <taxon>Marasmiineae</taxon>
        <taxon>Mycenaceae</taxon>
        <taxon>Mycena</taxon>
    </lineage>
</organism>
<dbReference type="OrthoDB" id="186626at2759"/>
<comment type="similarity">
    <text evidence="6">Belongs to the class I-like SAM-binding methyltransferase superfamily. Cation-dependent O-methyltransferase family.</text>
</comment>
<keyword evidence="3 7" id="KW-0808">Transferase</keyword>
<dbReference type="SUPFAM" id="SSF53335">
    <property type="entry name" value="S-adenosyl-L-methionine-dependent methyltransferases"/>
    <property type="match status" value="1"/>
</dbReference>